<comment type="caution">
    <text evidence="2">The sequence shown here is derived from an EMBL/GenBank/DDBJ whole genome shotgun (WGS) entry which is preliminary data.</text>
</comment>
<evidence type="ECO:0000313" key="2">
    <source>
        <dbReference type="EMBL" id="KXA33195.1"/>
    </source>
</evidence>
<evidence type="ECO:0000313" key="3">
    <source>
        <dbReference type="Proteomes" id="UP000070533"/>
    </source>
</evidence>
<sequence>MKLRKLSNSPAVVLLVFILLGVVSCSDEEQDVSNVASPSDFINFSVAENNQTHTRTAFDSQNYVKKLKNFYVYAFLDDPGEEEPYMDNVEIVNQGNGIFSYKDENKRKRWLEDESLHFVAVNSPNNFGSRPEIDVWSNHEVSLGVYSGGNEDYMAAFESDEYKQANHGTVKLQFHHLLSQIKFGISNMSNNLEIMDIKQIGLKGVYHEAEFTMLGNGVVQTRMARDYLGLGEYSFDIENFEKADKSYLNASKDIFLVPLNHQPWNPKSGVRIADINKAIGENDAQNVYSYVWVKCKIYNHSTGQYVVGDYNSYGITYFPFKADLKAGKRYKYTITIMDDFIGYPDQNTTLQEPKLGWVISDAGNIFSTCEEADNAGEKPVAMIAYISDNGNGPAPYSKHGLAISLRNLKSPDRTNLFLIEELEKVDTYLSEYQKVAPSWTQWYVPRFKDFDLIFDAFGGTKYSNEPHYSTQPWDYGKLNDFMESTERYGEDEVYHDCFIGYLPPYYDWQPSRYWINVSENSNSSFLWLYDIKGKQYLQWHRTALGGCFIRPVFKF</sequence>
<dbReference type="RefSeq" id="WP_060941303.1">
    <property type="nucleotide sequence ID" value="NZ_KQ957326.1"/>
</dbReference>
<name>A0A133PV49_9BACT</name>
<dbReference type="eggNOG" id="ENOG502ZAMV">
    <property type="taxonomic scope" value="Bacteria"/>
</dbReference>
<evidence type="ECO:0008006" key="4">
    <source>
        <dbReference type="Google" id="ProtNLM"/>
    </source>
</evidence>
<feature type="chain" id="PRO_5007458542" description="Fimbrillin-like" evidence="1">
    <location>
        <begin position="26"/>
        <end position="555"/>
    </location>
</feature>
<dbReference type="AlphaFoldDB" id="A0A133PV49"/>
<gene>
    <name evidence="2" type="ORF">HMPREF3226_02549</name>
</gene>
<proteinExistence type="predicted"/>
<evidence type="ECO:0000256" key="1">
    <source>
        <dbReference type="SAM" id="SignalP"/>
    </source>
</evidence>
<dbReference type="EMBL" id="LRQG01000229">
    <property type="protein sequence ID" value="KXA33195.1"/>
    <property type="molecule type" value="Genomic_DNA"/>
</dbReference>
<dbReference type="CDD" id="cd13120">
    <property type="entry name" value="BF2867_like_N"/>
    <property type="match status" value="1"/>
</dbReference>
<protein>
    <recommendedName>
        <fullName evidence="4">Fimbrillin-like</fullName>
    </recommendedName>
</protein>
<keyword evidence="3" id="KW-1185">Reference proteome</keyword>
<dbReference type="PROSITE" id="PS51257">
    <property type="entry name" value="PROKAR_LIPOPROTEIN"/>
    <property type="match status" value="1"/>
</dbReference>
<dbReference type="STRING" id="28128.HMPREF3226_02549"/>
<dbReference type="Proteomes" id="UP000070533">
    <property type="component" value="Unassembled WGS sequence"/>
</dbReference>
<organism evidence="2 3">
    <name type="scientific">Prevotella corporis</name>
    <dbReference type="NCBI Taxonomy" id="28128"/>
    <lineage>
        <taxon>Bacteria</taxon>
        <taxon>Pseudomonadati</taxon>
        <taxon>Bacteroidota</taxon>
        <taxon>Bacteroidia</taxon>
        <taxon>Bacteroidales</taxon>
        <taxon>Prevotellaceae</taxon>
        <taxon>Prevotella</taxon>
    </lineage>
</organism>
<dbReference type="OrthoDB" id="1056432at2"/>
<feature type="signal peptide" evidence="1">
    <location>
        <begin position="1"/>
        <end position="25"/>
    </location>
</feature>
<reference evidence="3" key="1">
    <citation type="submission" date="2016-01" db="EMBL/GenBank/DDBJ databases">
        <authorList>
            <person name="Mitreva M."/>
            <person name="Pepin K.H."/>
            <person name="Mihindukulasuriya K.A."/>
            <person name="Fulton R."/>
            <person name="Fronick C."/>
            <person name="O'Laughlin M."/>
            <person name="Miner T."/>
            <person name="Herter B."/>
            <person name="Rosa B.A."/>
            <person name="Cordes M."/>
            <person name="Tomlinson C."/>
            <person name="Wollam A."/>
            <person name="Palsikar V.B."/>
            <person name="Mardis E.R."/>
            <person name="Wilson R.K."/>
        </authorList>
    </citation>
    <scope>NUCLEOTIDE SEQUENCE [LARGE SCALE GENOMIC DNA]</scope>
    <source>
        <strain evidence="3">MJR7716</strain>
    </source>
</reference>
<keyword evidence="1" id="KW-0732">Signal</keyword>
<dbReference type="InterPro" id="IPR025049">
    <property type="entry name" value="Mfa-like_1"/>
</dbReference>
<accession>A0A133PV49</accession>
<dbReference type="Pfam" id="PF13149">
    <property type="entry name" value="Mfa_like_1"/>
    <property type="match status" value="1"/>
</dbReference>
<dbReference type="PATRIC" id="fig|28128.5.peg.2617"/>